<comment type="catalytic activity">
    <reaction evidence="7">
        <text>L-threonyl-[protein] + ATP = O-phospho-L-threonyl-[protein] + ADP + H(+)</text>
        <dbReference type="Rhea" id="RHEA:46608"/>
        <dbReference type="Rhea" id="RHEA-COMP:11060"/>
        <dbReference type="Rhea" id="RHEA-COMP:11605"/>
        <dbReference type="ChEBI" id="CHEBI:15378"/>
        <dbReference type="ChEBI" id="CHEBI:30013"/>
        <dbReference type="ChEBI" id="CHEBI:30616"/>
        <dbReference type="ChEBI" id="CHEBI:61977"/>
        <dbReference type="ChEBI" id="CHEBI:456216"/>
        <dbReference type="EC" id="2.7.11.1"/>
    </reaction>
</comment>
<gene>
    <name evidence="11" type="ORF">CEUSTIGMA_g3909.t1</name>
</gene>
<evidence type="ECO:0000256" key="2">
    <source>
        <dbReference type="ARBA" id="ARBA00022527"/>
    </source>
</evidence>
<evidence type="ECO:0000256" key="5">
    <source>
        <dbReference type="ARBA" id="ARBA00022777"/>
    </source>
</evidence>
<evidence type="ECO:0000313" key="12">
    <source>
        <dbReference type="Proteomes" id="UP000232323"/>
    </source>
</evidence>
<dbReference type="GO" id="GO:0005524">
    <property type="term" value="F:ATP binding"/>
    <property type="evidence" value="ECO:0007669"/>
    <property type="project" value="UniProtKB-UniRule"/>
</dbReference>
<dbReference type="PROSITE" id="PS00107">
    <property type="entry name" value="PROTEIN_KINASE_ATP"/>
    <property type="match status" value="1"/>
</dbReference>
<evidence type="ECO:0000256" key="3">
    <source>
        <dbReference type="ARBA" id="ARBA00022679"/>
    </source>
</evidence>
<evidence type="ECO:0000313" key="11">
    <source>
        <dbReference type="EMBL" id="GAX76464.1"/>
    </source>
</evidence>
<keyword evidence="3" id="KW-0808">Transferase</keyword>
<dbReference type="Gene3D" id="3.30.200.20">
    <property type="entry name" value="Phosphorylase Kinase, domain 1"/>
    <property type="match status" value="1"/>
</dbReference>
<evidence type="ECO:0000256" key="4">
    <source>
        <dbReference type="ARBA" id="ARBA00022741"/>
    </source>
</evidence>
<feature type="binding site" evidence="9">
    <location>
        <position position="45"/>
    </location>
    <ligand>
        <name>ATP</name>
        <dbReference type="ChEBI" id="CHEBI:30616"/>
    </ligand>
</feature>
<evidence type="ECO:0000256" key="6">
    <source>
        <dbReference type="ARBA" id="ARBA00022840"/>
    </source>
</evidence>
<name>A0A250X043_9CHLO</name>
<comment type="caution">
    <text evidence="11">The sequence shown here is derived from an EMBL/GenBank/DDBJ whole genome shotgun (WGS) entry which is preliminary data.</text>
</comment>
<keyword evidence="4 9" id="KW-0547">Nucleotide-binding</keyword>
<dbReference type="Pfam" id="PF00069">
    <property type="entry name" value="Pkinase"/>
    <property type="match status" value="1"/>
</dbReference>
<proteinExistence type="predicted"/>
<dbReference type="PANTHER" id="PTHR44899">
    <property type="entry name" value="CAMK FAMILY PROTEIN KINASE"/>
    <property type="match status" value="1"/>
</dbReference>
<evidence type="ECO:0000256" key="9">
    <source>
        <dbReference type="PROSITE-ProRule" id="PRU10141"/>
    </source>
</evidence>
<dbReference type="PANTHER" id="PTHR44899:SF3">
    <property type="entry name" value="SERINE_THREONINE-PROTEIN KINASE NEK1"/>
    <property type="match status" value="1"/>
</dbReference>
<evidence type="ECO:0000259" key="10">
    <source>
        <dbReference type="PROSITE" id="PS50011"/>
    </source>
</evidence>
<accession>A0A250X043</accession>
<dbReference type="SMART" id="SM00220">
    <property type="entry name" value="S_TKc"/>
    <property type="match status" value="1"/>
</dbReference>
<evidence type="ECO:0000256" key="7">
    <source>
        <dbReference type="ARBA" id="ARBA00047899"/>
    </source>
</evidence>
<evidence type="ECO:0000256" key="1">
    <source>
        <dbReference type="ARBA" id="ARBA00012513"/>
    </source>
</evidence>
<evidence type="ECO:0000256" key="8">
    <source>
        <dbReference type="ARBA" id="ARBA00048679"/>
    </source>
</evidence>
<keyword evidence="5" id="KW-0418">Kinase</keyword>
<dbReference type="STRING" id="1157962.A0A250X043"/>
<dbReference type="InterPro" id="IPR017441">
    <property type="entry name" value="Protein_kinase_ATP_BS"/>
</dbReference>
<dbReference type="InterPro" id="IPR011009">
    <property type="entry name" value="Kinase-like_dom_sf"/>
</dbReference>
<keyword evidence="2" id="KW-0723">Serine/threonine-protein kinase</keyword>
<keyword evidence="12" id="KW-1185">Reference proteome</keyword>
<dbReference type="Proteomes" id="UP000232323">
    <property type="component" value="Unassembled WGS sequence"/>
</dbReference>
<organism evidence="11 12">
    <name type="scientific">Chlamydomonas eustigma</name>
    <dbReference type="NCBI Taxonomy" id="1157962"/>
    <lineage>
        <taxon>Eukaryota</taxon>
        <taxon>Viridiplantae</taxon>
        <taxon>Chlorophyta</taxon>
        <taxon>core chlorophytes</taxon>
        <taxon>Chlorophyceae</taxon>
        <taxon>CS clade</taxon>
        <taxon>Chlamydomonadales</taxon>
        <taxon>Chlamydomonadaceae</taxon>
        <taxon>Chlamydomonas</taxon>
    </lineage>
</organism>
<dbReference type="InterPro" id="IPR000719">
    <property type="entry name" value="Prot_kinase_dom"/>
</dbReference>
<sequence>MQGINDVDPLAGHEKYEKVKMLGQGSFGFVVLARNKLTGKSAAIKLLQRMSMNKYVEAEILNHSKLRHPHVIQFKEVFLTSEYICIAMEYATGGSLFHYVQRQGRLNVNCSRLTIVVKLKH</sequence>
<comment type="catalytic activity">
    <reaction evidence="8">
        <text>L-seryl-[protein] + ATP = O-phospho-L-seryl-[protein] + ADP + H(+)</text>
        <dbReference type="Rhea" id="RHEA:17989"/>
        <dbReference type="Rhea" id="RHEA-COMP:9863"/>
        <dbReference type="Rhea" id="RHEA-COMP:11604"/>
        <dbReference type="ChEBI" id="CHEBI:15378"/>
        <dbReference type="ChEBI" id="CHEBI:29999"/>
        <dbReference type="ChEBI" id="CHEBI:30616"/>
        <dbReference type="ChEBI" id="CHEBI:83421"/>
        <dbReference type="ChEBI" id="CHEBI:456216"/>
        <dbReference type="EC" id="2.7.11.1"/>
    </reaction>
</comment>
<dbReference type="EC" id="2.7.11.1" evidence="1"/>
<dbReference type="AlphaFoldDB" id="A0A250X043"/>
<dbReference type="GO" id="GO:0004674">
    <property type="term" value="F:protein serine/threonine kinase activity"/>
    <property type="evidence" value="ECO:0007669"/>
    <property type="project" value="UniProtKB-KW"/>
</dbReference>
<dbReference type="PROSITE" id="PS50011">
    <property type="entry name" value="PROTEIN_KINASE_DOM"/>
    <property type="match status" value="1"/>
</dbReference>
<dbReference type="InterPro" id="IPR051131">
    <property type="entry name" value="NEK_Ser/Thr_kinase_NIMA"/>
</dbReference>
<dbReference type="SUPFAM" id="SSF56112">
    <property type="entry name" value="Protein kinase-like (PK-like)"/>
    <property type="match status" value="1"/>
</dbReference>
<feature type="domain" description="Protein kinase" evidence="10">
    <location>
        <begin position="16"/>
        <end position="121"/>
    </location>
</feature>
<dbReference type="EMBL" id="BEGY01000017">
    <property type="protein sequence ID" value="GAX76464.1"/>
    <property type="molecule type" value="Genomic_DNA"/>
</dbReference>
<dbReference type="OrthoDB" id="193931at2759"/>
<protein>
    <recommendedName>
        <fullName evidence="1">non-specific serine/threonine protein kinase</fullName>
        <ecNumber evidence="1">2.7.11.1</ecNumber>
    </recommendedName>
</protein>
<keyword evidence="6 9" id="KW-0067">ATP-binding</keyword>
<dbReference type="FunFam" id="3.30.200.20:FF:001075">
    <property type="entry name" value="Snf1-like protein kinase"/>
    <property type="match status" value="1"/>
</dbReference>
<reference evidence="11 12" key="1">
    <citation type="submission" date="2017-08" db="EMBL/GenBank/DDBJ databases">
        <title>Acidophilic green algal genome provides insights into adaptation to an acidic environment.</title>
        <authorList>
            <person name="Hirooka S."/>
            <person name="Hirose Y."/>
            <person name="Kanesaki Y."/>
            <person name="Higuchi S."/>
            <person name="Fujiwara T."/>
            <person name="Onuma R."/>
            <person name="Era A."/>
            <person name="Ohbayashi R."/>
            <person name="Uzuka A."/>
            <person name="Nozaki H."/>
            <person name="Yoshikawa H."/>
            <person name="Miyagishima S.Y."/>
        </authorList>
    </citation>
    <scope>NUCLEOTIDE SEQUENCE [LARGE SCALE GENOMIC DNA]</scope>
    <source>
        <strain evidence="11 12">NIES-2499</strain>
    </source>
</reference>